<dbReference type="RefSeq" id="WP_069194516.1">
    <property type="nucleotide sequence ID" value="NZ_RLII01000001.1"/>
</dbReference>
<feature type="transmembrane region" description="Helical" evidence="1">
    <location>
        <begin position="205"/>
        <end position="228"/>
    </location>
</feature>
<keyword evidence="1" id="KW-0472">Membrane</keyword>
<feature type="transmembrane region" description="Helical" evidence="1">
    <location>
        <begin position="38"/>
        <end position="64"/>
    </location>
</feature>
<sequence length="508" mass="57913">MTYLQDLFIAIVNMSITASYVAIGVILLRFLFKKVPKIFSYILWTPVLFRLVCPFSINFVFSFFNLITLNVKQGSRVYEFVPQNIWLNETPSVGNIDNAVNAPLPGTVLSESVNPMQIWITVSSLIWIFGVIVLTIYSFSSYMKIKGKLQTATLVEGNVFETDAISTAFVCGFIRPRIYVPTNIGDANLSYILEHERTHIRRKDYLIKPIAFLALILHWFNPLMWLSFALMSRDMEMSCDESVMYRLGEGAKGGYSNSLLSLSVRRKGILTAAPLAFGESYVKTRIKNVLNFKKPKFWVIMVAVMAVLAASIAFATNASKEGKILVKDRRKVLEVNDEYNLKADPTNKGELQSDLNDAIYNKYDFMNVDDETVSTFTPMPDEMRDEEQKAFQVLQEYFAAFELADYDAMCILSTENHNNNFVDDGKGNFIHDGDVWGMRWAKAKKIELIRDTHFLRIENSDSVLVFNVSVDMETVKTSAQYLSTQTSFYVVLLKGDDGRWRVDRYETG</sequence>
<accession>A0A4Q0I9I8</accession>
<feature type="domain" description="Peptidase M56" evidence="2">
    <location>
        <begin position="11"/>
        <end position="288"/>
    </location>
</feature>
<keyword evidence="1" id="KW-1133">Transmembrane helix</keyword>
<dbReference type="InterPro" id="IPR008756">
    <property type="entry name" value="Peptidase_M56"/>
</dbReference>
<evidence type="ECO:0000313" key="3">
    <source>
        <dbReference type="EMBL" id="RXE60737.1"/>
    </source>
</evidence>
<feature type="transmembrane region" description="Helical" evidence="1">
    <location>
        <begin position="118"/>
        <end position="139"/>
    </location>
</feature>
<dbReference type="Proteomes" id="UP000289166">
    <property type="component" value="Unassembled WGS sequence"/>
</dbReference>
<dbReference type="AlphaFoldDB" id="A0A4Q0I9I8"/>
<dbReference type="InterPro" id="IPR052173">
    <property type="entry name" value="Beta-lactam_resp_regulator"/>
</dbReference>
<name>A0A4Q0I9I8_9FIRM</name>
<evidence type="ECO:0000259" key="2">
    <source>
        <dbReference type="Pfam" id="PF05569"/>
    </source>
</evidence>
<protein>
    <recommendedName>
        <fullName evidence="2">Peptidase M56 domain-containing protein</fullName>
    </recommendedName>
</protein>
<dbReference type="Pfam" id="PF05569">
    <property type="entry name" value="Peptidase_M56"/>
    <property type="match status" value="1"/>
</dbReference>
<gene>
    <name evidence="3" type="ORF">EFD62_02125</name>
</gene>
<proteinExistence type="predicted"/>
<dbReference type="OrthoDB" id="9804799at2"/>
<evidence type="ECO:0000256" key="1">
    <source>
        <dbReference type="SAM" id="Phobius"/>
    </source>
</evidence>
<keyword evidence="1" id="KW-0812">Transmembrane</keyword>
<reference evidence="4" key="1">
    <citation type="submission" date="2018-11" db="EMBL/GenBank/DDBJ databases">
        <title>Genome sequencing of a novel mesophilic and cellulolytic organism within the genus Hungateiclostridium.</title>
        <authorList>
            <person name="Rettenmaier R."/>
            <person name="Liebl W."/>
            <person name="Zverlov V."/>
        </authorList>
    </citation>
    <scope>NUCLEOTIDE SEQUENCE [LARGE SCALE GENOMIC DNA]</scope>
    <source>
        <strain evidence="4">N2K1</strain>
    </source>
</reference>
<comment type="caution">
    <text evidence="3">The sequence shown here is derived from an EMBL/GenBank/DDBJ whole genome shotgun (WGS) entry which is preliminary data.</text>
</comment>
<feature type="transmembrane region" description="Helical" evidence="1">
    <location>
        <begin position="6"/>
        <end position="31"/>
    </location>
</feature>
<feature type="transmembrane region" description="Helical" evidence="1">
    <location>
        <begin position="297"/>
        <end position="319"/>
    </location>
</feature>
<evidence type="ECO:0000313" key="4">
    <source>
        <dbReference type="Proteomes" id="UP000289166"/>
    </source>
</evidence>
<organism evidence="3 4">
    <name type="scientific">Acetivibrio mesophilus</name>
    <dbReference type="NCBI Taxonomy" id="2487273"/>
    <lineage>
        <taxon>Bacteria</taxon>
        <taxon>Bacillati</taxon>
        <taxon>Bacillota</taxon>
        <taxon>Clostridia</taxon>
        <taxon>Eubacteriales</taxon>
        <taxon>Oscillospiraceae</taxon>
        <taxon>Acetivibrio</taxon>
    </lineage>
</organism>
<dbReference type="PANTHER" id="PTHR34978">
    <property type="entry name" value="POSSIBLE SENSOR-TRANSDUCER PROTEIN BLAR"/>
    <property type="match status" value="1"/>
</dbReference>
<dbReference type="EMBL" id="RLII01000001">
    <property type="protein sequence ID" value="RXE60737.1"/>
    <property type="molecule type" value="Genomic_DNA"/>
</dbReference>
<dbReference type="CDD" id="cd07341">
    <property type="entry name" value="M56_BlaR1_MecR1_like"/>
    <property type="match status" value="1"/>
</dbReference>
<dbReference type="PANTHER" id="PTHR34978:SF3">
    <property type="entry name" value="SLR0241 PROTEIN"/>
    <property type="match status" value="1"/>
</dbReference>
<keyword evidence="4" id="KW-1185">Reference proteome</keyword>